<reference evidence="7 8" key="1">
    <citation type="submission" date="2020-07" db="EMBL/GenBank/DDBJ databases">
        <title>Genomic Encyclopedia of Type Strains, Phase IV (KMG-V): Genome sequencing to study the core and pangenomes of soil and plant-associated prokaryotes.</title>
        <authorList>
            <person name="Whitman W."/>
        </authorList>
    </citation>
    <scope>NUCLEOTIDE SEQUENCE [LARGE SCALE GENOMIC DNA]</scope>
    <source>
        <strain evidence="7 8">M8UP30</strain>
    </source>
</reference>
<feature type="transmembrane region" description="Helical" evidence="5">
    <location>
        <begin position="26"/>
        <end position="45"/>
    </location>
</feature>
<dbReference type="Proteomes" id="UP000534186">
    <property type="component" value="Unassembled WGS sequence"/>
</dbReference>
<keyword evidence="4 5" id="KW-0472">Membrane</keyword>
<name>A0A7Y9T6X1_9BACT</name>
<evidence type="ECO:0000313" key="7">
    <source>
        <dbReference type="EMBL" id="NYF53789.1"/>
    </source>
</evidence>
<feature type="transmembrane region" description="Helical" evidence="5">
    <location>
        <begin position="264"/>
        <end position="282"/>
    </location>
</feature>
<dbReference type="InterPro" id="IPR047817">
    <property type="entry name" value="ABC2_TM_bact-type"/>
</dbReference>
<keyword evidence="3 5" id="KW-1133">Transmembrane helix</keyword>
<keyword evidence="5" id="KW-1003">Cell membrane</keyword>
<feature type="transmembrane region" description="Helical" evidence="5">
    <location>
        <begin position="318"/>
        <end position="340"/>
    </location>
</feature>
<evidence type="ECO:0000259" key="6">
    <source>
        <dbReference type="PROSITE" id="PS51012"/>
    </source>
</evidence>
<evidence type="ECO:0000256" key="5">
    <source>
        <dbReference type="RuleBase" id="RU361157"/>
    </source>
</evidence>
<evidence type="ECO:0000256" key="4">
    <source>
        <dbReference type="ARBA" id="ARBA00023136"/>
    </source>
</evidence>
<dbReference type="PROSITE" id="PS51012">
    <property type="entry name" value="ABC_TM2"/>
    <property type="match status" value="1"/>
</dbReference>
<comment type="caution">
    <text evidence="7">The sequence shown here is derived from an EMBL/GenBank/DDBJ whole genome shotgun (WGS) entry which is preliminary data.</text>
</comment>
<dbReference type="AlphaFoldDB" id="A0A7Y9T6X1"/>
<feature type="transmembrane region" description="Helical" evidence="5">
    <location>
        <begin position="151"/>
        <end position="174"/>
    </location>
</feature>
<dbReference type="PANTHER" id="PTHR43027">
    <property type="entry name" value="DOXORUBICIN RESISTANCE ABC TRANSPORTER PERMEASE PROTEIN DRRC-RELATED"/>
    <property type="match status" value="1"/>
</dbReference>
<dbReference type="EMBL" id="JACCCV010000002">
    <property type="protein sequence ID" value="NYF53789.1"/>
    <property type="molecule type" value="Genomic_DNA"/>
</dbReference>
<dbReference type="InterPro" id="IPR013525">
    <property type="entry name" value="ABC2_TM"/>
</dbReference>
<comment type="similarity">
    <text evidence="5">Belongs to the ABC-2 integral membrane protein family.</text>
</comment>
<feature type="transmembrane region" description="Helical" evidence="5">
    <location>
        <begin position="195"/>
        <end position="218"/>
    </location>
</feature>
<gene>
    <name evidence="7" type="ORF">HDF12_004188</name>
</gene>
<sequence>MNKLEFSSLYQLTMMRFRLFLREPEAIFWIFIFPILLAAGLGIAFRNRPPEVLQVGATTLQLTQALNADKGLTSITMDEATGTQALATGRILLLAVQRPDTTVYQYDSTNPDARTAKLLADRAIQTAAGRHDALPSKEELVHETGSRYIDFVVPGLLGMNLMGSAMWGMGFAIVDARQKKLLKRLVASPMPRWQYLASFLLSRLVMLVIEVAAFLGFARLVFGVPFRGSITQLSLLCILTSLAFSALGLLTASRAKTIEAVSGLMNFVMFPMWIFSGVFFSSTRFPAAVQPLIRALPLTAAIDAMRGNMLQGLSLQQLLAPVAILLAWLIIPFAISLRIFRWR</sequence>
<dbReference type="Pfam" id="PF01061">
    <property type="entry name" value="ABC2_membrane"/>
    <property type="match status" value="1"/>
</dbReference>
<proteinExistence type="inferred from homology"/>
<evidence type="ECO:0000256" key="3">
    <source>
        <dbReference type="ARBA" id="ARBA00022989"/>
    </source>
</evidence>
<keyword evidence="2 5" id="KW-0812">Transmembrane</keyword>
<protein>
    <recommendedName>
        <fullName evidence="5">Transport permease protein</fullName>
    </recommendedName>
</protein>
<organism evidence="7 8">
    <name type="scientific">Tunturiibacter lichenicola</name>
    <dbReference type="NCBI Taxonomy" id="2051959"/>
    <lineage>
        <taxon>Bacteria</taxon>
        <taxon>Pseudomonadati</taxon>
        <taxon>Acidobacteriota</taxon>
        <taxon>Terriglobia</taxon>
        <taxon>Terriglobales</taxon>
        <taxon>Acidobacteriaceae</taxon>
        <taxon>Tunturiibacter</taxon>
    </lineage>
</organism>
<dbReference type="GO" id="GO:0005886">
    <property type="term" value="C:plasma membrane"/>
    <property type="evidence" value="ECO:0007669"/>
    <property type="project" value="UniProtKB-SubCell"/>
</dbReference>
<evidence type="ECO:0000256" key="2">
    <source>
        <dbReference type="ARBA" id="ARBA00022692"/>
    </source>
</evidence>
<comment type="subcellular location">
    <subcellularLocation>
        <location evidence="5">Cell membrane</location>
        <topology evidence="5">Multi-pass membrane protein</topology>
    </subcellularLocation>
    <subcellularLocation>
        <location evidence="1">Membrane</location>
        <topology evidence="1">Multi-pass membrane protein</topology>
    </subcellularLocation>
</comment>
<evidence type="ECO:0000313" key="8">
    <source>
        <dbReference type="Proteomes" id="UP000534186"/>
    </source>
</evidence>
<evidence type="ECO:0000256" key="1">
    <source>
        <dbReference type="ARBA" id="ARBA00004141"/>
    </source>
</evidence>
<dbReference type="PANTHER" id="PTHR43027:SF2">
    <property type="entry name" value="TRANSPORT PERMEASE PROTEIN"/>
    <property type="match status" value="1"/>
</dbReference>
<dbReference type="GO" id="GO:0140359">
    <property type="term" value="F:ABC-type transporter activity"/>
    <property type="evidence" value="ECO:0007669"/>
    <property type="project" value="InterPro"/>
</dbReference>
<dbReference type="InterPro" id="IPR052902">
    <property type="entry name" value="ABC-2_transporter"/>
</dbReference>
<feature type="domain" description="ABC transmembrane type-2" evidence="6">
    <location>
        <begin position="113"/>
        <end position="343"/>
    </location>
</feature>
<feature type="transmembrane region" description="Helical" evidence="5">
    <location>
        <begin position="230"/>
        <end position="252"/>
    </location>
</feature>
<keyword evidence="5" id="KW-0813">Transport</keyword>
<accession>A0A7Y9T6X1</accession>